<comment type="caution">
    <text evidence="4">The sequence shown here is derived from an EMBL/GenBank/DDBJ whole genome shotgun (WGS) entry which is preliminary data.</text>
</comment>
<sequence length="272" mass="30253">MTRGARIRPQQLLFSLLGALVLDGRDEPLPTRVFLHVLGELGVTDAAARATLTRLVHRGFLAREQTGRVATFALTDVARRVLRDGRVRILAAAPFDRDSDAWTLLSFSLPESRRDLRHQLRSRLSWAGFGCLRDGLWIAPGRVDLDRVLGATAEEADIVADGFLARPLSGSRVRLFVERAWDLPALRAEHEQFLREWTEPDAGTGDPIARLTLLNAHWVHLLGVDPGLPLEHLPAGWPARESADVYRRAAAVLGPRAHESFGELVASGWRRR</sequence>
<accession>A0A7K3VWZ4</accession>
<dbReference type="Gene3D" id="3.30.70.2650">
    <property type="match status" value="1"/>
</dbReference>
<feature type="domain" description="Transcriptional repressor PaaX-like N-terminal" evidence="1">
    <location>
        <begin position="10"/>
        <end position="76"/>
    </location>
</feature>
<dbReference type="PIRSF" id="PIRSF020623">
    <property type="entry name" value="PaaX"/>
    <property type="match status" value="1"/>
</dbReference>
<dbReference type="Proteomes" id="UP000470246">
    <property type="component" value="Unassembled WGS sequence"/>
</dbReference>
<protein>
    <submittedName>
        <fullName evidence="4">Transcriptional regulator</fullName>
    </submittedName>
</protein>
<evidence type="ECO:0000313" key="5">
    <source>
        <dbReference type="Proteomes" id="UP000470246"/>
    </source>
</evidence>
<dbReference type="InterPro" id="IPR036388">
    <property type="entry name" value="WH-like_DNA-bd_sf"/>
</dbReference>
<proteinExistence type="predicted"/>
<reference evidence="4 5" key="1">
    <citation type="submission" date="2020-02" db="EMBL/GenBank/DDBJ databases">
        <title>Geodermatophilus sabuli CPCC 205279 I12A-02694.</title>
        <authorList>
            <person name="Jiang Z."/>
        </authorList>
    </citation>
    <scope>NUCLEOTIDE SEQUENCE [LARGE SCALE GENOMIC DNA]</scope>
    <source>
        <strain evidence="4 5">I12A-02694</strain>
    </source>
</reference>
<dbReference type="EMBL" id="JAAGWF010000002">
    <property type="protein sequence ID" value="NEK56464.1"/>
    <property type="molecule type" value="Genomic_DNA"/>
</dbReference>
<dbReference type="Gene3D" id="1.10.10.10">
    <property type="entry name" value="Winged helix-like DNA-binding domain superfamily/Winged helix DNA-binding domain"/>
    <property type="match status" value="1"/>
</dbReference>
<dbReference type="PANTHER" id="PTHR30319:SF1">
    <property type="entry name" value="TRANSCRIPTIONAL REPRESSOR PAAX"/>
    <property type="match status" value="1"/>
</dbReference>
<evidence type="ECO:0000259" key="3">
    <source>
        <dbReference type="Pfam" id="PF20803"/>
    </source>
</evidence>
<keyword evidence="5" id="KW-1185">Reference proteome</keyword>
<dbReference type="PANTHER" id="PTHR30319">
    <property type="entry name" value="PHENYLACETIC ACID REGULATOR-RELATED TRANSCRIPTIONAL REPRESSOR"/>
    <property type="match status" value="1"/>
</dbReference>
<organism evidence="4 5">
    <name type="scientific">Geodermatophilus sabuli</name>
    <dbReference type="NCBI Taxonomy" id="1564158"/>
    <lineage>
        <taxon>Bacteria</taxon>
        <taxon>Bacillati</taxon>
        <taxon>Actinomycetota</taxon>
        <taxon>Actinomycetes</taxon>
        <taxon>Geodermatophilales</taxon>
        <taxon>Geodermatophilaceae</taxon>
        <taxon>Geodermatophilus</taxon>
    </lineage>
</organism>
<dbReference type="AlphaFoldDB" id="A0A7K3VWZ4"/>
<dbReference type="RefSeq" id="WP_163479650.1">
    <property type="nucleotide sequence ID" value="NZ_JAAGWF010000002.1"/>
</dbReference>
<dbReference type="Pfam" id="PF20803">
    <property type="entry name" value="PaaX_M"/>
    <property type="match status" value="1"/>
</dbReference>
<dbReference type="GO" id="GO:0006351">
    <property type="term" value="P:DNA-templated transcription"/>
    <property type="evidence" value="ECO:0007669"/>
    <property type="project" value="InterPro"/>
</dbReference>
<evidence type="ECO:0000259" key="1">
    <source>
        <dbReference type="Pfam" id="PF07848"/>
    </source>
</evidence>
<dbReference type="InterPro" id="IPR048846">
    <property type="entry name" value="PaaX-like_central"/>
</dbReference>
<dbReference type="InterPro" id="IPR011965">
    <property type="entry name" value="PaaX_trns_reg"/>
</dbReference>
<gene>
    <name evidence="4" type="ORF">GCU56_01060</name>
</gene>
<name>A0A7K3VWZ4_9ACTN</name>
<evidence type="ECO:0000259" key="2">
    <source>
        <dbReference type="Pfam" id="PF08223"/>
    </source>
</evidence>
<dbReference type="Pfam" id="PF08223">
    <property type="entry name" value="PaaX_C"/>
    <property type="match status" value="1"/>
</dbReference>
<dbReference type="InterPro" id="IPR012906">
    <property type="entry name" value="PaaX-like_N"/>
</dbReference>
<dbReference type="InterPro" id="IPR013225">
    <property type="entry name" value="PaaX_C"/>
</dbReference>
<feature type="domain" description="Transcriptional repressor PaaX-like C-terminal" evidence="2">
    <location>
        <begin position="181"/>
        <end position="260"/>
    </location>
</feature>
<evidence type="ECO:0000313" key="4">
    <source>
        <dbReference type="EMBL" id="NEK56464.1"/>
    </source>
</evidence>
<dbReference type="Pfam" id="PF07848">
    <property type="entry name" value="PaaX"/>
    <property type="match status" value="1"/>
</dbReference>
<dbReference type="Gene3D" id="1.20.58.1460">
    <property type="match status" value="1"/>
</dbReference>
<feature type="domain" description="Transcriptional repressor PaaX-like central Cas2-like" evidence="3">
    <location>
        <begin position="100"/>
        <end position="143"/>
    </location>
</feature>